<protein>
    <submittedName>
        <fullName evidence="1">TniQ family protein</fullName>
    </submittedName>
</protein>
<evidence type="ECO:0000313" key="1">
    <source>
        <dbReference type="EMBL" id="MCM6772415.1"/>
    </source>
</evidence>
<proteinExistence type="predicted"/>
<evidence type="ECO:0000313" key="2">
    <source>
        <dbReference type="Proteomes" id="UP001139157"/>
    </source>
</evidence>
<gene>
    <name evidence="1" type="ORF">NDR86_02890</name>
</gene>
<reference evidence="1" key="1">
    <citation type="submission" date="2022-06" db="EMBL/GenBank/DDBJ databases">
        <title>Novel species in genus nocardia.</title>
        <authorList>
            <person name="Li F."/>
        </authorList>
    </citation>
    <scope>NUCLEOTIDE SEQUENCE</scope>
    <source>
        <strain evidence="1">CDC141</strain>
    </source>
</reference>
<dbReference type="AlphaFoldDB" id="A0A9X2E2G0"/>
<sequence>MTTTIRQLPISVAPLHGETMRGYISRLAGTNHHSIGHLWEAVTTAYDPAHALAAYSGHPAANLLNALPELSDYSPSIPIATRTLPGNPRTLTCYACQRCVAVKTGHTDTTVVVRADHYRVLCRRHQRWIGGPYLKCDAHQQFSVTGHPDIIKAAARHHSIARQAGVIDSSEAFSDAIRAFVYWEHHGIINSDRTPEIVRRREQLECTASSGRADPRAYACWYPDAVALTAILLRNHFEVRSAGPAKRHSVIAATLRTVARTLLNGHEPIGSYDPLRQALDSTFYPPSTYF</sequence>
<organism evidence="1 2">
    <name type="scientific">Nocardia pulmonis</name>
    <dbReference type="NCBI Taxonomy" id="2951408"/>
    <lineage>
        <taxon>Bacteria</taxon>
        <taxon>Bacillati</taxon>
        <taxon>Actinomycetota</taxon>
        <taxon>Actinomycetes</taxon>
        <taxon>Mycobacteriales</taxon>
        <taxon>Nocardiaceae</taxon>
        <taxon>Nocardia</taxon>
    </lineage>
</organism>
<accession>A0A9X2E2G0</accession>
<name>A0A9X2E2G0_9NOCA</name>
<dbReference type="Proteomes" id="UP001139157">
    <property type="component" value="Unassembled WGS sequence"/>
</dbReference>
<comment type="caution">
    <text evidence="1">The sequence shown here is derived from an EMBL/GenBank/DDBJ whole genome shotgun (WGS) entry which is preliminary data.</text>
</comment>
<keyword evidence="2" id="KW-1185">Reference proteome</keyword>
<dbReference type="EMBL" id="JAMRXG010000001">
    <property type="protein sequence ID" value="MCM6772415.1"/>
    <property type="molecule type" value="Genomic_DNA"/>
</dbReference>
<dbReference type="RefSeq" id="WP_251909271.1">
    <property type="nucleotide sequence ID" value="NZ_JAMRXG010000001.1"/>
</dbReference>